<dbReference type="GO" id="GO:0005856">
    <property type="term" value="C:cytoskeleton"/>
    <property type="evidence" value="ECO:0007669"/>
    <property type="project" value="UniProtKB-SubCell"/>
</dbReference>
<keyword evidence="11" id="KW-1185">Reference proteome</keyword>
<dbReference type="CDD" id="cd10571">
    <property type="entry name" value="PH_beta_spectrin"/>
    <property type="match status" value="1"/>
</dbReference>
<dbReference type="Pfam" id="PF00169">
    <property type="entry name" value="PH"/>
    <property type="match status" value="1"/>
</dbReference>
<feature type="region of interest" description="Disordered" evidence="8">
    <location>
        <begin position="798"/>
        <end position="856"/>
    </location>
</feature>
<dbReference type="Proteomes" id="UP001228049">
    <property type="component" value="Unassembled WGS sequence"/>
</dbReference>
<proteinExistence type="inferred from homology"/>
<dbReference type="SMART" id="SM00150">
    <property type="entry name" value="SPEC"/>
    <property type="match status" value="5"/>
</dbReference>
<feature type="domain" description="PH" evidence="9">
    <location>
        <begin position="581"/>
        <end position="800"/>
    </location>
</feature>
<dbReference type="FunFam" id="1.20.58.60:FF:000340">
    <property type="entry name" value="Spectrin beta chain"/>
    <property type="match status" value="1"/>
</dbReference>
<dbReference type="SUPFAM" id="SSF46966">
    <property type="entry name" value="Spectrin repeat"/>
    <property type="match status" value="4"/>
</dbReference>
<keyword evidence="4" id="KW-0963">Cytoplasm</keyword>
<evidence type="ECO:0000259" key="9">
    <source>
        <dbReference type="PROSITE" id="PS50003"/>
    </source>
</evidence>
<organism evidence="10 11">
    <name type="scientific">Dissostichus eleginoides</name>
    <name type="common">Patagonian toothfish</name>
    <name type="synonym">Dissostichus amissus</name>
    <dbReference type="NCBI Taxonomy" id="100907"/>
    <lineage>
        <taxon>Eukaryota</taxon>
        <taxon>Metazoa</taxon>
        <taxon>Chordata</taxon>
        <taxon>Craniata</taxon>
        <taxon>Vertebrata</taxon>
        <taxon>Euteleostomi</taxon>
        <taxon>Actinopterygii</taxon>
        <taxon>Neopterygii</taxon>
        <taxon>Teleostei</taxon>
        <taxon>Neoteleostei</taxon>
        <taxon>Acanthomorphata</taxon>
        <taxon>Eupercaria</taxon>
        <taxon>Perciformes</taxon>
        <taxon>Notothenioidei</taxon>
        <taxon>Nototheniidae</taxon>
        <taxon>Dissostichus</taxon>
    </lineage>
</organism>
<dbReference type="PANTHER" id="PTHR11915">
    <property type="entry name" value="SPECTRIN/FILAMIN RELATED CYTOSKELETAL PROTEIN"/>
    <property type="match status" value="1"/>
</dbReference>
<dbReference type="InterPro" id="IPR001605">
    <property type="entry name" value="PH_dom-spectrin-type"/>
</dbReference>
<gene>
    <name evidence="10" type="ORF">KUDE01_032033</name>
</gene>
<dbReference type="Pfam" id="PF00435">
    <property type="entry name" value="Spectrin"/>
    <property type="match status" value="5"/>
</dbReference>
<evidence type="ECO:0000256" key="6">
    <source>
        <dbReference type="ARBA" id="ARBA00023203"/>
    </source>
</evidence>
<dbReference type="GO" id="GO:0005737">
    <property type="term" value="C:cytoplasm"/>
    <property type="evidence" value="ECO:0007669"/>
    <property type="project" value="UniProtKB-ARBA"/>
</dbReference>
<dbReference type="GO" id="GO:0003779">
    <property type="term" value="F:actin binding"/>
    <property type="evidence" value="ECO:0007669"/>
    <property type="project" value="UniProtKB-KW"/>
</dbReference>
<keyword evidence="6" id="KW-0009">Actin-binding</keyword>
<dbReference type="InterPro" id="IPR018159">
    <property type="entry name" value="Spectrin/alpha-actinin"/>
</dbReference>
<dbReference type="GO" id="GO:0051693">
    <property type="term" value="P:actin filament capping"/>
    <property type="evidence" value="ECO:0007669"/>
    <property type="project" value="UniProtKB-KW"/>
</dbReference>
<feature type="compositionally biased region" description="Polar residues" evidence="8">
    <location>
        <begin position="823"/>
        <end position="832"/>
    </location>
</feature>
<feature type="compositionally biased region" description="Basic and acidic residues" evidence="8">
    <location>
        <begin position="801"/>
        <end position="810"/>
    </location>
</feature>
<evidence type="ECO:0000256" key="7">
    <source>
        <dbReference type="ARBA" id="ARBA00023212"/>
    </source>
</evidence>
<evidence type="ECO:0000313" key="10">
    <source>
        <dbReference type="EMBL" id="KAK1875907.1"/>
    </source>
</evidence>
<comment type="subcellular location">
    <subcellularLocation>
        <location evidence="1">Cytoplasm</location>
        <location evidence="1">Cytoskeleton</location>
    </subcellularLocation>
</comment>
<evidence type="ECO:0000256" key="3">
    <source>
        <dbReference type="ARBA" id="ARBA00022467"/>
    </source>
</evidence>
<evidence type="ECO:0000256" key="4">
    <source>
        <dbReference type="ARBA" id="ARBA00022490"/>
    </source>
</evidence>
<dbReference type="SUPFAM" id="SSF50729">
    <property type="entry name" value="PH domain-like"/>
    <property type="match status" value="1"/>
</dbReference>
<evidence type="ECO:0000256" key="8">
    <source>
        <dbReference type="SAM" id="MobiDB-lite"/>
    </source>
</evidence>
<keyword evidence="3" id="KW-0117">Actin capping</keyword>
<feature type="compositionally biased region" description="Basic and acidic residues" evidence="8">
    <location>
        <begin position="833"/>
        <end position="848"/>
    </location>
</feature>
<dbReference type="GO" id="GO:0005543">
    <property type="term" value="F:phospholipid binding"/>
    <property type="evidence" value="ECO:0007669"/>
    <property type="project" value="InterPro"/>
</dbReference>
<dbReference type="SMART" id="SM00233">
    <property type="entry name" value="PH"/>
    <property type="match status" value="1"/>
</dbReference>
<dbReference type="FunFam" id="1.20.58.60:FF:000018">
    <property type="entry name" value="Spectrin beta chain"/>
    <property type="match status" value="1"/>
</dbReference>
<dbReference type="Gene3D" id="2.30.29.30">
    <property type="entry name" value="Pleckstrin-homology domain (PH domain)/Phosphotyrosine-binding domain (PTB)"/>
    <property type="match status" value="2"/>
</dbReference>
<evidence type="ECO:0000256" key="1">
    <source>
        <dbReference type="ARBA" id="ARBA00004245"/>
    </source>
</evidence>
<dbReference type="InterPro" id="IPR001849">
    <property type="entry name" value="PH_domain"/>
</dbReference>
<dbReference type="PROSITE" id="PS50003">
    <property type="entry name" value="PH_DOMAIN"/>
    <property type="match status" value="1"/>
</dbReference>
<evidence type="ECO:0000256" key="2">
    <source>
        <dbReference type="ARBA" id="ARBA00006826"/>
    </source>
</evidence>
<reference evidence="10" key="1">
    <citation type="submission" date="2023-04" db="EMBL/GenBank/DDBJ databases">
        <title>Chromosome-level genome of Chaenocephalus aceratus.</title>
        <authorList>
            <person name="Park H."/>
        </authorList>
    </citation>
    <scope>NUCLEOTIDE SEQUENCE</scope>
    <source>
        <strain evidence="10">DE</strain>
        <tissue evidence="10">Muscle</tissue>
    </source>
</reference>
<dbReference type="InterPro" id="IPR002017">
    <property type="entry name" value="Spectrin_repeat"/>
</dbReference>
<keyword evidence="7" id="KW-0206">Cytoskeleton</keyword>
<dbReference type="AlphaFoldDB" id="A0AAD9B1V9"/>
<dbReference type="PRINTS" id="PR00683">
    <property type="entry name" value="SPECTRINPH"/>
</dbReference>
<dbReference type="CDD" id="cd00176">
    <property type="entry name" value="SPEC"/>
    <property type="match status" value="2"/>
</dbReference>
<dbReference type="FunFam" id="1.20.58.60:FF:000011">
    <property type="entry name" value="Spectrin beta chain"/>
    <property type="match status" value="1"/>
</dbReference>
<feature type="compositionally biased region" description="Low complexity" evidence="8">
    <location>
        <begin position="811"/>
        <end position="822"/>
    </location>
</feature>
<comment type="caution">
    <text evidence="10">The sequence shown here is derived from an EMBL/GenBank/DDBJ whole genome shotgun (WGS) entry which is preliminary data.</text>
</comment>
<dbReference type="InterPro" id="IPR011993">
    <property type="entry name" value="PH-like_dom_sf"/>
</dbReference>
<keyword evidence="5" id="KW-0677">Repeat</keyword>
<protein>
    <submittedName>
        <fullName evidence="10">Spectrin beta chain non-erythrocytic 1</fullName>
    </submittedName>
</protein>
<evidence type="ECO:0000313" key="11">
    <source>
        <dbReference type="Proteomes" id="UP001228049"/>
    </source>
</evidence>
<feature type="region of interest" description="Disordered" evidence="8">
    <location>
        <begin position="625"/>
        <end position="734"/>
    </location>
</feature>
<comment type="similarity">
    <text evidence="2">Belongs to the spectrin family.</text>
</comment>
<dbReference type="EMBL" id="JASDAP010000058">
    <property type="protein sequence ID" value="KAK1875907.1"/>
    <property type="molecule type" value="Genomic_DNA"/>
</dbReference>
<name>A0AAD9B1V9_DISEL</name>
<accession>A0AAD9B1V9</accession>
<evidence type="ECO:0000256" key="5">
    <source>
        <dbReference type="ARBA" id="ARBA00022737"/>
    </source>
</evidence>
<dbReference type="Gene3D" id="1.20.58.60">
    <property type="match status" value="5"/>
</dbReference>
<dbReference type="GO" id="GO:0016020">
    <property type="term" value="C:membrane"/>
    <property type="evidence" value="ECO:0007669"/>
    <property type="project" value="UniProtKB-ARBA"/>
</dbReference>
<sequence length="856" mass="98532">MLEKQVEVRQREVGQLQSQVKALGQEEQDTEEVDGRRQLLEDKFTELLDPLQRRRDFLVESREVHQFTRDVEDEILWVQERMAVATSSDHGNNLQTVQLLIKKNQTLQKEIQGHQPRIDDILERSVSLLKDESSEATRGRLAALQELWAQLKEEAQRRLDRLQEAHRAQQYYFDAAEAEAWMSEQELYMMSEEKAKPRPFPLSEEKAKKKHQIVEQAVEDYAEAVHLLSKTSRGLVAEAHPESERISMRQSQVDKLYAGMKDLSEERRGRLDERLRLFLLNREVDELEQWVAEREVVAGSHELDRTTSTLLVEGRAERGVGDLLELIDTRTQILAASFELHKFYHDGKEILLRIVDKQKKLPEEAGRDQNTVETLQRMHSAFEHDIQALGTQVRQLQDDAVRLQAAYAGDKADDIQRREQEVLEAWRFLLEACDARRLRLIHTGDKFRFFSLVRDLMLWMEDVIWLIEAQENPRDVSSVELLMNNHQGIKAEIDARNDSFTTCIELGKSLLARKHFASEEIKEKLLQLTDKRKEMIDKWEDRWEWLRLVLEVHQFSRDAGVAEAWLLGQEPYLSSREVGYSVDEVEKLIKRHEAFEKSAATWEERFSALERLTTMELLEVRRLQEEELQRRRPPPSPSPEPQQEEAQQQSITQNGLPSDPESPPEGVVAPPMVNGDGGSKDPSPGSSPPPSRKKSSQASTLPPRTPDAGTLLEGNLHRKHEWEGPNKKASNRSWHNVYCVVNKQEVSFYKDGKAAATGLSIQEEEARLQLRAADGNEYLFQAKDEEEMSSWIAAVLNAGSERSDRSDRSEPPGSVPGTPVSGRAQTLPNESSPGKREKDKEKEKEKRFSLFSKKKQ</sequence>